<feature type="transmembrane region" description="Helical" evidence="1">
    <location>
        <begin position="594"/>
        <end position="617"/>
    </location>
</feature>
<proteinExistence type="predicted"/>
<protein>
    <submittedName>
        <fullName evidence="4">Serine hydrolase domain-containing protein</fullName>
        <ecNumber evidence="4">3.-.-.-</ecNumber>
    </submittedName>
</protein>
<dbReference type="SUPFAM" id="SSF56601">
    <property type="entry name" value="beta-lactamase/transpeptidase-like"/>
    <property type="match status" value="1"/>
</dbReference>
<accession>A0ABV7XDZ5</accession>
<dbReference type="InterPro" id="IPR001466">
    <property type="entry name" value="Beta-lactam-related"/>
</dbReference>
<dbReference type="PANTHER" id="PTHR46825:SF9">
    <property type="entry name" value="BETA-LACTAMASE-RELATED DOMAIN-CONTAINING PROTEIN"/>
    <property type="match status" value="1"/>
</dbReference>
<sequence length="657" mass="70066">MRWWRLAIVAVGLAGAAAPAQETQPALLSPPAAAPTTAPAQVSVAPPQDDIAGFVDGYIRAAVDQQGLPSASIVLVRDGRIILSKAYGYADLEKRLAASTDATLYRQASISKLFTWLLVMQLVEQGKLDLDRDVNTYLDFRIPPAFGKPITLRDLMTHTPGFDERLRGVFDPGVPKPIRQTMSGNIPSREYAPGTTMAYSNYGAALGGYIAERAAGVPFEQLVEDRIFRPLRMTRSTFRQPVPASLGGAVAKGYLPGSREALDFEWVATTSAGGMSATPADMGRFLAMLAGGGALNDVRIVSPQSIATMMRLQRPVAAGASGGYGLGFMVGEHKGVRHAGHGGNLAGTATYIGVLPDHGIGWYVAFNGQGANGNAANRVRGELGRLMADRFARQQVPLRPIPAAQSTAKDAAGIYLSARRIHHGFLKLADALGYVEVTPEKDGALTVSTAKRSDGSLRRWVPIARDRFAEEETGSPLVLVRGADGRVTRIGGEMLSPVAVLERAPNWVGSASIILGAAMGVMVLAALSVPAGWLLRSGYRRPQLPRYGLSRRTLPLARLGVWIVVGVAVAWIVYLTRAEQEIALLTSASDTNLLLLRIATGLGALMLVIILIDGIIAWGDPTRGWPRRLGVIATSASAVLLLWAIVQFELLTFGLSF</sequence>
<evidence type="ECO:0000259" key="3">
    <source>
        <dbReference type="Pfam" id="PF00144"/>
    </source>
</evidence>
<feature type="signal peptide" evidence="2">
    <location>
        <begin position="1"/>
        <end position="20"/>
    </location>
</feature>
<dbReference type="PANTHER" id="PTHR46825">
    <property type="entry name" value="D-ALANYL-D-ALANINE-CARBOXYPEPTIDASE/ENDOPEPTIDASE AMPH"/>
    <property type="match status" value="1"/>
</dbReference>
<dbReference type="EC" id="3.-.-.-" evidence="4"/>
<feature type="chain" id="PRO_5045297829" evidence="2">
    <location>
        <begin position="21"/>
        <end position="657"/>
    </location>
</feature>
<dbReference type="Pfam" id="PF00144">
    <property type="entry name" value="Beta-lactamase"/>
    <property type="match status" value="1"/>
</dbReference>
<dbReference type="GO" id="GO:0016787">
    <property type="term" value="F:hydrolase activity"/>
    <property type="evidence" value="ECO:0007669"/>
    <property type="project" value="UniProtKB-KW"/>
</dbReference>
<dbReference type="Gene3D" id="3.40.710.10">
    <property type="entry name" value="DD-peptidase/beta-lactamase superfamily"/>
    <property type="match status" value="1"/>
</dbReference>
<evidence type="ECO:0000256" key="2">
    <source>
        <dbReference type="SAM" id="SignalP"/>
    </source>
</evidence>
<dbReference type="EMBL" id="JBHRXV010000010">
    <property type="protein sequence ID" value="MFC3713258.1"/>
    <property type="molecule type" value="Genomic_DNA"/>
</dbReference>
<keyword evidence="1" id="KW-1133">Transmembrane helix</keyword>
<dbReference type="RefSeq" id="WP_380861568.1">
    <property type="nucleotide sequence ID" value="NZ_JBHRXV010000010.1"/>
</dbReference>
<feature type="transmembrane region" description="Helical" evidence="1">
    <location>
        <begin position="629"/>
        <end position="648"/>
    </location>
</feature>
<feature type="transmembrane region" description="Helical" evidence="1">
    <location>
        <begin position="556"/>
        <end position="574"/>
    </location>
</feature>
<dbReference type="InterPro" id="IPR050491">
    <property type="entry name" value="AmpC-like"/>
</dbReference>
<evidence type="ECO:0000313" key="5">
    <source>
        <dbReference type="Proteomes" id="UP001595615"/>
    </source>
</evidence>
<keyword evidence="2" id="KW-0732">Signal</keyword>
<evidence type="ECO:0000313" key="4">
    <source>
        <dbReference type="EMBL" id="MFC3713258.1"/>
    </source>
</evidence>
<evidence type="ECO:0000256" key="1">
    <source>
        <dbReference type="SAM" id="Phobius"/>
    </source>
</evidence>
<keyword evidence="5" id="KW-1185">Reference proteome</keyword>
<organism evidence="4 5">
    <name type="scientific">Sphingoaurantiacus capsulatus</name>
    <dbReference type="NCBI Taxonomy" id="1771310"/>
    <lineage>
        <taxon>Bacteria</taxon>
        <taxon>Pseudomonadati</taxon>
        <taxon>Pseudomonadota</taxon>
        <taxon>Alphaproteobacteria</taxon>
        <taxon>Sphingomonadales</taxon>
        <taxon>Sphingosinicellaceae</taxon>
        <taxon>Sphingoaurantiacus</taxon>
    </lineage>
</organism>
<gene>
    <name evidence="4" type="ORF">ACFOMD_11780</name>
</gene>
<keyword evidence="1" id="KW-0472">Membrane</keyword>
<comment type="caution">
    <text evidence="4">The sequence shown here is derived from an EMBL/GenBank/DDBJ whole genome shotgun (WGS) entry which is preliminary data.</text>
</comment>
<keyword evidence="4" id="KW-0378">Hydrolase</keyword>
<reference evidence="5" key="1">
    <citation type="journal article" date="2019" name="Int. J. Syst. Evol. Microbiol.">
        <title>The Global Catalogue of Microorganisms (GCM) 10K type strain sequencing project: providing services to taxonomists for standard genome sequencing and annotation.</title>
        <authorList>
            <consortium name="The Broad Institute Genomics Platform"/>
            <consortium name="The Broad Institute Genome Sequencing Center for Infectious Disease"/>
            <person name="Wu L."/>
            <person name="Ma J."/>
        </authorList>
    </citation>
    <scope>NUCLEOTIDE SEQUENCE [LARGE SCALE GENOMIC DNA]</scope>
    <source>
        <strain evidence="5">KCTC 42644</strain>
    </source>
</reference>
<feature type="transmembrane region" description="Helical" evidence="1">
    <location>
        <begin position="513"/>
        <end position="535"/>
    </location>
</feature>
<keyword evidence="1" id="KW-0812">Transmembrane</keyword>
<dbReference type="InterPro" id="IPR012338">
    <property type="entry name" value="Beta-lactam/transpept-like"/>
</dbReference>
<feature type="domain" description="Beta-lactamase-related" evidence="3">
    <location>
        <begin position="55"/>
        <end position="377"/>
    </location>
</feature>
<name>A0ABV7XDZ5_9SPHN</name>
<dbReference type="Proteomes" id="UP001595615">
    <property type="component" value="Unassembled WGS sequence"/>
</dbReference>